<proteinExistence type="predicted"/>
<reference evidence="1" key="3">
    <citation type="submission" date="2020-12" db="UniProtKB">
        <authorList>
            <consortium name="EnsemblPlants"/>
        </authorList>
    </citation>
    <scope>IDENTIFICATION</scope>
</reference>
<gene>
    <name evidence="1" type="primary">LOC112287081</name>
</gene>
<dbReference type="Gene3D" id="2.60.110.10">
    <property type="entry name" value="Thaumatin"/>
    <property type="match status" value="1"/>
</dbReference>
<dbReference type="SUPFAM" id="SSF49870">
    <property type="entry name" value="Osmotin, thaumatin-like protein"/>
    <property type="match status" value="1"/>
</dbReference>
<dbReference type="PROSITE" id="PS51367">
    <property type="entry name" value="THAUMATIN_2"/>
    <property type="match status" value="1"/>
</dbReference>
<evidence type="ECO:0000313" key="2">
    <source>
        <dbReference type="Proteomes" id="UP000006727"/>
    </source>
</evidence>
<keyword evidence="2" id="KW-1185">Reference proteome</keyword>
<dbReference type="Proteomes" id="UP000006727">
    <property type="component" value="Chromosome 9"/>
</dbReference>
<dbReference type="PANTHER" id="PTHR31013:SF2">
    <property type="entry name" value="THAUMATIN-LIKE PROTEIN"/>
    <property type="match status" value="1"/>
</dbReference>
<organism evidence="1 2">
    <name type="scientific">Physcomitrium patens</name>
    <name type="common">Spreading-leaved earth moss</name>
    <name type="synonym">Physcomitrella patens</name>
    <dbReference type="NCBI Taxonomy" id="3218"/>
    <lineage>
        <taxon>Eukaryota</taxon>
        <taxon>Viridiplantae</taxon>
        <taxon>Streptophyta</taxon>
        <taxon>Embryophyta</taxon>
        <taxon>Bryophyta</taxon>
        <taxon>Bryophytina</taxon>
        <taxon>Bryopsida</taxon>
        <taxon>Funariidae</taxon>
        <taxon>Funariales</taxon>
        <taxon>Funariaceae</taxon>
        <taxon>Physcomitrium</taxon>
    </lineage>
</organism>
<sequence length="195" mass="19918">MRAGATINLVNQCTEAIVSCAQAGSGTINCYPLAAGGGSQTLDVASSWQAGVIWAYPGTDTSVANTAKPQANLAEFTIGGSGGKDYYDLSNVNAYNLAQTISMTSIVSGDSAGTQHCTDVTCSIADLNSFCQSPNTLTGDPGDGCYNTDGPGTASTAGTQEFKTACSDAYSYSTDDSSSTWTCGTSSNYQVTYCP</sequence>
<dbReference type="OMA" id="TINCYPL"/>
<dbReference type="SMART" id="SM00205">
    <property type="entry name" value="THN"/>
    <property type="match status" value="1"/>
</dbReference>
<evidence type="ECO:0008006" key="3">
    <source>
        <dbReference type="Google" id="ProtNLM"/>
    </source>
</evidence>
<dbReference type="AlphaFoldDB" id="A0A7I4EK04"/>
<accession>A0A7I4EK04</accession>
<dbReference type="PANTHER" id="PTHR31013">
    <property type="entry name" value="THAUMATIN FAMILY PROTEIN-RELATED"/>
    <property type="match status" value="1"/>
</dbReference>
<evidence type="ECO:0000313" key="1">
    <source>
        <dbReference type="EnsemblPlants" id="Pp3c9_14830V3.2"/>
    </source>
</evidence>
<dbReference type="EMBL" id="ABEU02000009">
    <property type="status" value="NOT_ANNOTATED_CDS"/>
    <property type="molecule type" value="Genomic_DNA"/>
</dbReference>
<dbReference type="GeneID" id="112287081"/>
<reference evidence="1 2" key="2">
    <citation type="journal article" date="2018" name="Plant J.">
        <title>The Physcomitrella patens chromosome-scale assembly reveals moss genome structure and evolution.</title>
        <authorList>
            <person name="Lang D."/>
            <person name="Ullrich K.K."/>
            <person name="Murat F."/>
            <person name="Fuchs J."/>
            <person name="Jenkins J."/>
            <person name="Haas F.B."/>
            <person name="Piednoel M."/>
            <person name="Gundlach H."/>
            <person name="Van Bel M."/>
            <person name="Meyberg R."/>
            <person name="Vives C."/>
            <person name="Morata J."/>
            <person name="Symeonidi A."/>
            <person name="Hiss M."/>
            <person name="Muchero W."/>
            <person name="Kamisugi Y."/>
            <person name="Saleh O."/>
            <person name="Blanc G."/>
            <person name="Decker E.L."/>
            <person name="van Gessel N."/>
            <person name="Grimwood J."/>
            <person name="Hayes R.D."/>
            <person name="Graham S.W."/>
            <person name="Gunter L.E."/>
            <person name="McDaniel S.F."/>
            <person name="Hoernstein S.N.W."/>
            <person name="Larsson A."/>
            <person name="Li F.W."/>
            <person name="Perroud P.F."/>
            <person name="Phillips J."/>
            <person name="Ranjan P."/>
            <person name="Rokshar D.S."/>
            <person name="Rothfels C.J."/>
            <person name="Schneider L."/>
            <person name="Shu S."/>
            <person name="Stevenson D.W."/>
            <person name="Thummler F."/>
            <person name="Tillich M."/>
            <person name="Villarreal Aguilar J.C."/>
            <person name="Widiez T."/>
            <person name="Wong G.K."/>
            <person name="Wymore A."/>
            <person name="Zhang Y."/>
            <person name="Zimmer A.D."/>
            <person name="Quatrano R.S."/>
            <person name="Mayer K.F.X."/>
            <person name="Goodstein D."/>
            <person name="Casacuberta J.M."/>
            <person name="Vandepoele K."/>
            <person name="Reski R."/>
            <person name="Cuming A.C."/>
            <person name="Tuskan G.A."/>
            <person name="Maumus F."/>
            <person name="Salse J."/>
            <person name="Schmutz J."/>
            <person name="Rensing S.A."/>
        </authorList>
    </citation>
    <scope>NUCLEOTIDE SEQUENCE [LARGE SCALE GENOMIC DNA]</scope>
    <source>
        <strain evidence="1 2">cv. Gransden 2004</strain>
    </source>
</reference>
<dbReference type="RefSeq" id="XP_024385492.2">
    <property type="nucleotide sequence ID" value="XM_024529724.2"/>
</dbReference>
<dbReference type="Pfam" id="PF00314">
    <property type="entry name" value="Thaumatin"/>
    <property type="match status" value="1"/>
</dbReference>
<dbReference type="EnsemblPlants" id="Pp3c9_14830V3.2">
    <property type="protein sequence ID" value="Pp3c9_14830V3.2"/>
    <property type="gene ID" value="Pp3c9_14830"/>
</dbReference>
<name>A0A7I4EK04_PHYPA</name>
<protein>
    <recommendedName>
        <fullName evidence="3">Thaumatin-like protein</fullName>
    </recommendedName>
</protein>
<dbReference type="PRINTS" id="PR00347">
    <property type="entry name" value="THAUMATIN"/>
</dbReference>
<reference evidence="1 2" key="1">
    <citation type="journal article" date="2008" name="Science">
        <title>The Physcomitrella genome reveals evolutionary insights into the conquest of land by plants.</title>
        <authorList>
            <person name="Rensing S."/>
            <person name="Lang D."/>
            <person name="Zimmer A."/>
            <person name="Terry A."/>
            <person name="Salamov A."/>
            <person name="Shapiro H."/>
            <person name="Nishiyama T."/>
            <person name="Perroud P.-F."/>
            <person name="Lindquist E."/>
            <person name="Kamisugi Y."/>
            <person name="Tanahashi T."/>
            <person name="Sakakibara K."/>
            <person name="Fujita T."/>
            <person name="Oishi K."/>
            <person name="Shin-I T."/>
            <person name="Kuroki Y."/>
            <person name="Toyoda A."/>
            <person name="Suzuki Y."/>
            <person name="Hashimoto A."/>
            <person name="Yamaguchi K."/>
            <person name="Sugano A."/>
            <person name="Kohara Y."/>
            <person name="Fujiyama A."/>
            <person name="Anterola A."/>
            <person name="Aoki S."/>
            <person name="Ashton N."/>
            <person name="Barbazuk W.B."/>
            <person name="Barker E."/>
            <person name="Bennetzen J."/>
            <person name="Bezanilla M."/>
            <person name="Blankenship R."/>
            <person name="Cho S.H."/>
            <person name="Dutcher S."/>
            <person name="Estelle M."/>
            <person name="Fawcett J.A."/>
            <person name="Gundlach H."/>
            <person name="Hanada K."/>
            <person name="Heyl A."/>
            <person name="Hicks K.A."/>
            <person name="Hugh J."/>
            <person name="Lohr M."/>
            <person name="Mayer K."/>
            <person name="Melkozernov A."/>
            <person name="Murata T."/>
            <person name="Nelson D."/>
            <person name="Pils B."/>
            <person name="Prigge M."/>
            <person name="Reiss B."/>
            <person name="Renner T."/>
            <person name="Rombauts S."/>
            <person name="Rushton P."/>
            <person name="Sanderfoot A."/>
            <person name="Schween G."/>
            <person name="Shiu S.-H."/>
            <person name="Stueber K."/>
            <person name="Theodoulou F.L."/>
            <person name="Tu H."/>
            <person name="Van de Peer Y."/>
            <person name="Verrier P.J."/>
            <person name="Waters E."/>
            <person name="Wood A."/>
            <person name="Yang L."/>
            <person name="Cove D."/>
            <person name="Cuming A."/>
            <person name="Hasebe M."/>
            <person name="Lucas S."/>
            <person name="Mishler D.B."/>
            <person name="Reski R."/>
            <person name="Grigoriev I."/>
            <person name="Quatrano R.S."/>
            <person name="Boore J.L."/>
        </authorList>
    </citation>
    <scope>NUCLEOTIDE SEQUENCE [LARGE SCALE GENOMIC DNA]</scope>
    <source>
        <strain evidence="1 2">cv. Gransden 2004</strain>
    </source>
</reference>
<dbReference type="InterPro" id="IPR037176">
    <property type="entry name" value="Osmotin/thaumatin-like_sf"/>
</dbReference>
<dbReference type="Gramene" id="Pp3c9_14830V3.2">
    <property type="protein sequence ID" value="Pp3c9_14830V3.2"/>
    <property type="gene ID" value="Pp3c9_14830"/>
</dbReference>
<dbReference type="InterPro" id="IPR001938">
    <property type="entry name" value="Thaumatin"/>
</dbReference>